<accession>A0A8X7WK85</accession>
<feature type="chain" id="PRO_5036467967" description="Malectin domain-containing protein" evidence="7">
    <location>
        <begin position="24"/>
        <end position="328"/>
    </location>
</feature>
<evidence type="ECO:0000256" key="1">
    <source>
        <dbReference type="ARBA" id="ARBA00004167"/>
    </source>
</evidence>
<sequence length="328" mass="36687">MISLKFSTLCVLTLLCFSRVSSASNTFFVNCGSPENATVNNRTFVSDNNLGREINLSSGGVSVTTTDSNSLPPGTESTLFQTARVFTGESTYRFTIDQHGWFLIRLYLLPFASSSRDLTSARFSVSSQNFTLFRHYKPSNTSVVKEYTLKSPPPLSLHFRPETGSFAFVNALEVFKLPENLLPEEAGVISTQSSKKSLKLSPHAMETVFRINMGNLSVSRDQDKLWRQWDADSTYMGRARFGFPVTNLKAVNFSAGNITDEIAPVQVYGTATRLNSDNDPTNNANLTWTFKVEPGFDYFLRFHFCNIIVDPLGIEREISFNIYVNSES</sequence>
<keyword evidence="3 7" id="KW-0732">Signal</keyword>
<dbReference type="Pfam" id="PF11721">
    <property type="entry name" value="Malectin"/>
    <property type="match status" value="1"/>
</dbReference>
<keyword evidence="2" id="KW-0812">Transmembrane</keyword>
<comment type="caution">
    <text evidence="9">The sequence shown here is derived from an EMBL/GenBank/DDBJ whole genome shotgun (WGS) entry which is preliminary data.</text>
</comment>
<reference evidence="9 10" key="1">
    <citation type="submission" date="2020-02" db="EMBL/GenBank/DDBJ databases">
        <authorList>
            <person name="Ma Q."/>
            <person name="Huang Y."/>
            <person name="Song X."/>
            <person name="Pei D."/>
        </authorList>
    </citation>
    <scope>NUCLEOTIDE SEQUENCE [LARGE SCALE GENOMIC DNA]</scope>
    <source>
        <strain evidence="9">Sxm20200214</strain>
        <tissue evidence="9">Leaf</tissue>
    </source>
</reference>
<dbReference type="EMBL" id="JAAMPC010000001">
    <property type="protein sequence ID" value="KAG2332418.1"/>
    <property type="molecule type" value="Genomic_DNA"/>
</dbReference>
<evidence type="ECO:0000256" key="7">
    <source>
        <dbReference type="SAM" id="SignalP"/>
    </source>
</evidence>
<evidence type="ECO:0000256" key="6">
    <source>
        <dbReference type="ARBA" id="ARBA00023180"/>
    </source>
</evidence>
<protein>
    <recommendedName>
        <fullName evidence="8">Malectin domain-containing protein</fullName>
    </recommendedName>
</protein>
<evidence type="ECO:0000256" key="4">
    <source>
        <dbReference type="ARBA" id="ARBA00022989"/>
    </source>
</evidence>
<evidence type="ECO:0000256" key="2">
    <source>
        <dbReference type="ARBA" id="ARBA00022692"/>
    </source>
</evidence>
<keyword evidence="10" id="KW-1185">Reference proteome</keyword>
<dbReference type="InterPro" id="IPR045272">
    <property type="entry name" value="ANXUR1/2-like"/>
</dbReference>
<keyword evidence="6" id="KW-0325">Glycoprotein</keyword>
<dbReference type="GO" id="GO:0016020">
    <property type="term" value="C:membrane"/>
    <property type="evidence" value="ECO:0007669"/>
    <property type="project" value="UniProtKB-SubCell"/>
</dbReference>
<dbReference type="Gene3D" id="2.60.120.430">
    <property type="entry name" value="Galactose-binding lectin"/>
    <property type="match status" value="2"/>
</dbReference>
<dbReference type="FunFam" id="2.60.120.430:FF:000005">
    <property type="entry name" value="Putative receptor-like protein kinase"/>
    <property type="match status" value="1"/>
</dbReference>
<dbReference type="GO" id="GO:0004714">
    <property type="term" value="F:transmembrane receptor protein tyrosine kinase activity"/>
    <property type="evidence" value="ECO:0007669"/>
    <property type="project" value="InterPro"/>
</dbReference>
<evidence type="ECO:0000256" key="3">
    <source>
        <dbReference type="ARBA" id="ARBA00022729"/>
    </source>
</evidence>
<dbReference type="PANTHER" id="PTHR34590:SF10">
    <property type="entry name" value="RECEPTOR-LIKE PROTEIN KINASE HERK 1"/>
    <property type="match status" value="1"/>
</dbReference>
<dbReference type="InterPro" id="IPR021720">
    <property type="entry name" value="Malectin_dom"/>
</dbReference>
<evidence type="ECO:0000313" key="10">
    <source>
        <dbReference type="Proteomes" id="UP000886595"/>
    </source>
</evidence>
<comment type="subcellular location">
    <subcellularLocation>
        <location evidence="1">Membrane</location>
        <topology evidence="1">Single-pass membrane protein</topology>
    </subcellularLocation>
</comment>
<evidence type="ECO:0000259" key="8">
    <source>
        <dbReference type="Pfam" id="PF11721"/>
    </source>
</evidence>
<keyword evidence="4" id="KW-1133">Transmembrane helix</keyword>
<dbReference type="AlphaFoldDB" id="A0A8X7WK85"/>
<organism evidence="9 10">
    <name type="scientific">Brassica carinata</name>
    <name type="common">Ethiopian mustard</name>
    <name type="synonym">Abyssinian cabbage</name>
    <dbReference type="NCBI Taxonomy" id="52824"/>
    <lineage>
        <taxon>Eukaryota</taxon>
        <taxon>Viridiplantae</taxon>
        <taxon>Streptophyta</taxon>
        <taxon>Embryophyta</taxon>
        <taxon>Tracheophyta</taxon>
        <taxon>Spermatophyta</taxon>
        <taxon>Magnoliopsida</taxon>
        <taxon>eudicotyledons</taxon>
        <taxon>Gunneridae</taxon>
        <taxon>Pentapetalae</taxon>
        <taxon>rosids</taxon>
        <taxon>malvids</taxon>
        <taxon>Brassicales</taxon>
        <taxon>Brassicaceae</taxon>
        <taxon>Brassiceae</taxon>
        <taxon>Brassica</taxon>
    </lineage>
</organism>
<dbReference type="Proteomes" id="UP000886595">
    <property type="component" value="Unassembled WGS sequence"/>
</dbReference>
<dbReference type="OrthoDB" id="640180at2759"/>
<keyword evidence="5" id="KW-0472">Membrane</keyword>
<evidence type="ECO:0000256" key="5">
    <source>
        <dbReference type="ARBA" id="ARBA00023136"/>
    </source>
</evidence>
<name>A0A8X7WK85_BRACI</name>
<gene>
    <name evidence="9" type="ORF">Bca52824_003598</name>
</gene>
<proteinExistence type="predicted"/>
<evidence type="ECO:0000313" key="9">
    <source>
        <dbReference type="EMBL" id="KAG2332418.1"/>
    </source>
</evidence>
<dbReference type="PANTHER" id="PTHR34590">
    <property type="entry name" value="OS03G0124300 PROTEIN-RELATED"/>
    <property type="match status" value="1"/>
</dbReference>
<feature type="domain" description="Malectin" evidence="8">
    <location>
        <begin position="27"/>
        <end position="108"/>
    </location>
</feature>
<feature type="signal peptide" evidence="7">
    <location>
        <begin position="1"/>
        <end position="23"/>
    </location>
</feature>